<dbReference type="AlphaFoldDB" id="A0A1C6J762"/>
<dbReference type="InterPro" id="IPR006175">
    <property type="entry name" value="YjgF/YER057c/UK114"/>
</dbReference>
<gene>
    <name evidence="2" type="primary">ridA</name>
    <name evidence="2" type="ORF">SAMEA3545359_01964</name>
</gene>
<dbReference type="FunFam" id="3.30.1330.40:FF:000001">
    <property type="entry name" value="L-PSP family endoribonuclease"/>
    <property type="match status" value="1"/>
</dbReference>
<dbReference type="GO" id="GO:0019239">
    <property type="term" value="F:deaminase activity"/>
    <property type="evidence" value="ECO:0007669"/>
    <property type="project" value="TreeGrafter"/>
</dbReference>
<sequence length="126" mass="13292">MEIKPVFTENAPAPIGPYVQAKMAGDTLYISGQLGIDMKSGELADGVEAQAECAMENLAAILKCQDLGFDNVVKTTIFLADMGDFAAVNAVYAKYFGEGKYPARSCIQVAALPKGGLVEVEAVAVR</sequence>
<evidence type="ECO:0000313" key="2">
    <source>
        <dbReference type="EMBL" id="SCJ77850.1"/>
    </source>
</evidence>
<dbReference type="GO" id="GO:0005829">
    <property type="term" value="C:cytosol"/>
    <property type="evidence" value="ECO:0007669"/>
    <property type="project" value="TreeGrafter"/>
</dbReference>
<name>A0A1C6J762_9FIRM</name>
<protein>
    <submittedName>
        <fullName evidence="2">Enamine/imine deaminase</fullName>
        <ecNumber evidence="2">3.5.4.-</ecNumber>
    </submittedName>
</protein>
<evidence type="ECO:0000256" key="1">
    <source>
        <dbReference type="ARBA" id="ARBA00010552"/>
    </source>
</evidence>
<dbReference type="EMBL" id="FMHG01000001">
    <property type="protein sequence ID" value="SCJ77850.1"/>
    <property type="molecule type" value="Genomic_DNA"/>
</dbReference>
<dbReference type="Gene3D" id="3.30.1330.40">
    <property type="entry name" value="RutC-like"/>
    <property type="match status" value="1"/>
</dbReference>
<dbReference type="CDD" id="cd00448">
    <property type="entry name" value="YjgF_YER057c_UK114_family"/>
    <property type="match status" value="1"/>
</dbReference>
<dbReference type="EC" id="3.5.4.-" evidence="2"/>
<keyword evidence="2" id="KW-0378">Hydrolase</keyword>
<dbReference type="PANTHER" id="PTHR11803:SF39">
    <property type="entry name" value="2-IMINOBUTANOATE_2-IMINOPROPANOATE DEAMINASE"/>
    <property type="match status" value="1"/>
</dbReference>
<dbReference type="InterPro" id="IPR006056">
    <property type="entry name" value="RidA"/>
</dbReference>
<dbReference type="PANTHER" id="PTHR11803">
    <property type="entry name" value="2-IMINOBUTANOATE/2-IMINOPROPANOATE DEAMINASE RIDA"/>
    <property type="match status" value="1"/>
</dbReference>
<accession>A0A1C6J762</accession>
<dbReference type="Pfam" id="PF01042">
    <property type="entry name" value="Ribonuc_L-PSP"/>
    <property type="match status" value="1"/>
</dbReference>
<dbReference type="NCBIfam" id="TIGR00004">
    <property type="entry name" value="Rid family detoxifying hydrolase"/>
    <property type="match status" value="1"/>
</dbReference>
<dbReference type="InterPro" id="IPR035959">
    <property type="entry name" value="RutC-like_sf"/>
</dbReference>
<reference evidence="2" key="1">
    <citation type="submission" date="2015-09" db="EMBL/GenBank/DDBJ databases">
        <authorList>
            <consortium name="Pathogen Informatics"/>
        </authorList>
    </citation>
    <scope>NUCLEOTIDE SEQUENCE</scope>
    <source>
        <strain evidence="2">2789STDY5834896</strain>
    </source>
</reference>
<organism evidence="2">
    <name type="scientific">uncultured Anaerotruncus sp</name>
    <dbReference type="NCBI Taxonomy" id="905011"/>
    <lineage>
        <taxon>Bacteria</taxon>
        <taxon>Bacillati</taxon>
        <taxon>Bacillota</taxon>
        <taxon>Clostridia</taxon>
        <taxon>Eubacteriales</taxon>
        <taxon>Oscillospiraceae</taxon>
        <taxon>Anaerotruncus</taxon>
        <taxon>environmental samples</taxon>
    </lineage>
</organism>
<comment type="similarity">
    <text evidence="1">Belongs to the RutC family.</text>
</comment>
<proteinExistence type="inferred from homology"/>
<dbReference type="SUPFAM" id="SSF55298">
    <property type="entry name" value="YjgF-like"/>
    <property type="match status" value="1"/>
</dbReference>